<feature type="compositionally biased region" description="Low complexity" evidence="8">
    <location>
        <begin position="644"/>
        <end position="662"/>
    </location>
</feature>
<feature type="compositionally biased region" description="Basic and acidic residues" evidence="8">
    <location>
        <begin position="799"/>
        <end position="816"/>
    </location>
</feature>
<keyword evidence="4 7" id="KW-0863">Zinc-finger</keyword>
<evidence type="ECO:0000259" key="10">
    <source>
        <dbReference type="PROSITE" id="PS50157"/>
    </source>
</evidence>
<reference evidence="11" key="1">
    <citation type="submission" date="2013-07" db="EMBL/GenBank/DDBJ databases">
        <title>The Genome Sequence of Cryptococcus bestiolae CBS10118.</title>
        <authorList>
            <consortium name="The Broad Institute Genome Sequencing Platform"/>
            <person name="Cuomo C."/>
            <person name="Litvintseva A."/>
            <person name="Chen Y."/>
            <person name="Heitman J."/>
            <person name="Sun S."/>
            <person name="Springer D."/>
            <person name="Dromer F."/>
            <person name="Young S.K."/>
            <person name="Zeng Q."/>
            <person name="Gargeya S."/>
            <person name="Fitzgerald M."/>
            <person name="Abouelleil A."/>
            <person name="Alvarado L."/>
            <person name="Berlin A.M."/>
            <person name="Chapman S.B."/>
            <person name="Dewar J."/>
            <person name="Goldberg J."/>
            <person name="Griggs A."/>
            <person name="Gujja S."/>
            <person name="Hansen M."/>
            <person name="Howarth C."/>
            <person name="Imamovic A."/>
            <person name="Larimer J."/>
            <person name="McCowan C."/>
            <person name="Murphy C."/>
            <person name="Pearson M."/>
            <person name="Priest M."/>
            <person name="Roberts A."/>
            <person name="Saif S."/>
            <person name="Shea T."/>
            <person name="Sykes S."/>
            <person name="Wortman J."/>
            <person name="Nusbaum C."/>
            <person name="Birren B."/>
        </authorList>
    </citation>
    <scope>NUCLEOTIDE SEQUENCE [LARGE SCALE GENOMIC DNA]</scope>
    <source>
        <strain evidence="11">CBS 10118</strain>
    </source>
</reference>
<feature type="domain" description="C2H2-type" evidence="10">
    <location>
        <begin position="218"/>
        <end position="246"/>
    </location>
</feature>
<feature type="signal peptide" evidence="9">
    <location>
        <begin position="1"/>
        <end position="20"/>
    </location>
</feature>
<dbReference type="PROSITE" id="PS50157">
    <property type="entry name" value="ZINC_FINGER_C2H2_2"/>
    <property type="match status" value="2"/>
</dbReference>
<dbReference type="PANTHER" id="PTHR24406">
    <property type="entry name" value="TRANSCRIPTIONAL REPRESSOR CTCFL-RELATED"/>
    <property type="match status" value="1"/>
</dbReference>
<feature type="compositionally biased region" description="Low complexity" evidence="8">
    <location>
        <begin position="57"/>
        <end position="68"/>
    </location>
</feature>
<dbReference type="AlphaFoldDB" id="A0A1B9G995"/>
<evidence type="ECO:0000256" key="1">
    <source>
        <dbReference type="ARBA" id="ARBA00004123"/>
    </source>
</evidence>
<evidence type="ECO:0000256" key="5">
    <source>
        <dbReference type="ARBA" id="ARBA00022833"/>
    </source>
</evidence>
<organism evidence="11">
    <name type="scientific">Kwoniella bestiolae CBS 10118</name>
    <dbReference type="NCBI Taxonomy" id="1296100"/>
    <lineage>
        <taxon>Eukaryota</taxon>
        <taxon>Fungi</taxon>
        <taxon>Dikarya</taxon>
        <taxon>Basidiomycota</taxon>
        <taxon>Agaricomycotina</taxon>
        <taxon>Tremellomycetes</taxon>
        <taxon>Tremellales</taxon>
        <taxon>Cryptococcaceae</taxon>
        <taxon>Kwoniella</taxon>
    </lineage>
</organism>
<protein>
    <recommendedName>
        <fullName evidence="10">C2H2-type domain-containing protein</fullName>
    </recommendedName>
</protein>
<name>A0A1B9G995_9TREE</name>
<dbReference type="EMBL" id="KI894019">
    <property type="protein sequence ID" value="OCF27589.1"/>
    <property type="molecule type" value="Genomic_DNA"/>
</dbReference>
<dbReference type="OrthoDB" id="2565094at2759"/>
<evidence type="ECO:0000256" key="2">
    <source>
        <dbReference type="ARBA" id="ARBA00022723"/>
    </source>
</evidence>
<evidence type="ECO:0000313" key="11">
    <source>
        <dbReference type="EMBL" id="OCF27589.1"/>
    </source>
</evidence>
<feature type="region of interest" description="Disordered" evidence="8">
    <location>
        <begin position="46"/>
        <end position="92"/>
    </location>
</feature>
<feature type="region of interest" description="Disordered" evidence="8">
    <location>
        <begin position="644"/>
        <end position="663"/>
    </location>
</feature>
<dbReference type="Gene3D" id="3.30.160.60">
    <property type="entry name" value="Classic Zinc Finger"/>
    <property type="match status" value="1"/>
</dbReference>
<feature type="compositionally biased region" description="Basic and acidic residues" evidence="8">
    <location>
        <begin position="113"/>
        <end position="124"/>
    </location>
</feature>
<keyword evidence="6" id="KW-0539">Nucleus</keyword>
<reference evidence="11" key="2">
    <citation type="submission" date="2014-01" db="EMBL/GenBank/DDBJ databases">
        <title>Evolution of pathogenesis and genome organization in the Tremellales.</title>
        <authorList>
            <person name="Cuomo C."/>
            <person name="Litvintseva A."/>
            <person name="Heitman J."/>
            <person name="Chen Y."/>
            <person name="Sun S."/>
            <person name="Springer D."/>
            <person name="Dromer F."/>
            <person name="Young S."/>
            <person name="Zeng Q."/>
            <person name="Chapman S."/>
            <person name="Gujja S."/>
            <person name="Saif S."/>
            <person name="Birren B."/>
        </authorList>
    </citation>
    <scope>NUCLEOTIDE SEQUENCE</scope>
    <source>
        <strain evidence="11">CBS 10118</strain>
    </source>
</reference>
<feature type="compositionally biased region" description="Acidic residues" evidence="8">
    <location>
        <begin position="593"/>
        <end position="603"/>
    </location>
</feature>
<feature type="region of interest" description="Disordered" evidence="8">
    <location>
        <begin position="586"/>
        <end position="608"/>
    </location>
</feature>
<evidence type="ECO:0000256" key="6">
    <source>
        <dbReference type="ARBA" id="ARBA00023242"/>
    </source>
</evidence>
<dbReference type="GO" id="GO:0008270">
    <property type="term" value="F:zinc ion binding"/>
    <property type="evidence" value="ECO:0007669"/>
    <property type="project" value="UniProtKB-KW"/>
</dbReference>
<evidence type="ECO:0000256" key="8">
    <source>
        <dbReference type="SAM" id="MobiDB-lite"/>
    </source>
</evidence>
<comment type="subcellular location">
    <subcellularLocation>
        <location evidence="1">Nucleus</location>
    </subcellularLocation>
</comment>
<feature type="compositionally biased region" description="Basic and acidic residues" evidence="8">
    <location>
        <begin position="721"/>
        <end position="733"/>
    </location>
</feature>
<evidence type="ECO:0000256" key="3">
    <source>
        <dbReference type="ARBA" id="ARBA00022737"/>
    </source>
</evidence>
<dbReference type="InterPro" id="IPR050888">
    <property type="entry name" value="ZnF_C2H2-type_TF"/>
</dbReference>
<feature type="chain" id="PRO_5008626860" description="C2H2-type domain-containing protein" evidence="9">
    <location>
        <begin position="21"/>
        <end position="833"/>
    </location>
</feature>
<dbReference type="PROSITE" id="PS00028">
    <property type="entry name" value="ZINC_FINGER_C2H2_1"/>
    <property type="match status" value="3"/>
</dbReference>
<feature type="region of interest" description="Disordered" evidence="8">
    <location>
        <begin position="474"/>
        <end position="516"/>
    </location>
</feature>
<feature type="region of interest" description="Disordered" evidence="8">
    <location>
        <begin position="334"/>
        <end position="355"/>
    </location>
</feature>
<dbReference type="STRING" id="1296100.A0A1B9G995"/>
<evidence type="ECO:0000256" key="7">
    <source>
        <dbReference type="PROSITE-ProRule" id="PRU00042"/>
    </source>
</evidence>
<dbReference type="InterPro" id="IPR013087">
    <property type="entry name" value="Znf_C2H2_type"/>
</dbReference>
<keyword evidence="9" id="KW-0732">Signal</keyword>
<feature type="compositionally biased region" description="Low complexity" evidence="8">
    <location>
        <begin position="335"/>
        <end position="355"/>
    </location>
</feature>
<accession>A0A1B9G995</accession>
<feature type="domain" description="C2H2-type" evidence="10">
    <location>
        <begin position="138"/>
        <end position="166"/>
    </location>
</feature>
<feature type="region of interest" description="Disordered" evidence="8">
    <location>
        <begin position="692"/>
        <end position="833"/>
    </location>
</feature>
<proteinExistence type="predicted"/>
<feature type="compositionally biased region" description="Polar residues" evidence="8">
    <location>
        <begin position="692"/>
        <end position="701"/>
    </location>
</feature>
<feature type="region of interest" description="Disordered" evidence="8">
    <location>
        <begin position="104"/>
        <end position="128"/>
    </location>
</feature>
<feature type="compositionally biased region" description="Polar residues" evidence="8">
    <location>
        <begin position="780"/>
        <end position="793"/>
    </location>
</feature>
<evidence type="ECO:0000256" key="9">
    <source>
        <dbReference type="SAM" id="SignalP"/>
    </source>
</evidence>
<keyword evidence="2" id="KW-0479">Metal-binding</keyword>
<dbReference type="GO" id="GO:0005634">
    <property type="term" value="C:nucleus"/>
    <property type="evidence" value="ECO:0007669"/>
    <property type="project" value="UniProtKB-SubCell"/>
</dbReference>
<keyword evidence="3" id="KW-0677">Repeat</keyword>
<gene>
    <name evidence="11" type="ORF">I302_02432</name>
</gene>
<keyword evidence="5" id="KW-0862">Zinc</keyword>
<feature type="region of interest" description="Disordered" evidence="8">
    <location>
        <begin position="381"/>
        <end position="409"/>
    </location>
</feature>
<dbReference type="VEuPathDB" id="FungiDB:I302_02432"/>
<evidence type="ECO:0000256" key="4">
    <source>
        <dbReference type="ARBA" id="ARBA00022771"/>
    </source>
</evidence>
<sequence>MILEITLLLLLILIEAPLVGDERARCECDCSCGSKYHLSAGYPEGKGQGGGIDGIEENGQGTDDVGVEQGEGEEPVFVGGDDGQSSSTSERSLAVNVNSRDYLCSYSNRPRPPHLDRSAPDRKSPYLLTTGRKRKDEYWCAPCQKSFVDSVAIQQHQVARHSATMTNMPSNRKQITQSIRPTTPQIGGPSVICEVCSEELSNITALEMHKANLHPWSIFCPECLTSFRHASEAQMHYKSIHKAQSIDPHRMNTMLGIINGNPLPNPAQQLHPGLAPFTPQPYYPSQYVQTFPTHTIQSYYECTECNMVFGNPGELEAYTVVGFTKPDFPPLGATARISPSHSPSRSPSVSASASASTSDIAIAEMPLTVWGMPSFTFDEKKSESLKEEGWTPQARLTPEPDSTSISSEEDKAISVVLDEKKNVEELRENVANSEEPGKTDVLQVSDVIASAAQQGEVGDFGPAEVMELAKWIPLNPGPEEQSTQSEAVTLDDTPPAEGSTSTNEAIVIDDAPPPQETIISNDVVTTNHTSHQAVAEDPPGHTARAPIAKVLTSLTTISPRPIIQPVPSQINLTPYARAALASASRLGEYPPPEMDDEDEDTQDDQPKVIGGIECHIPSFALTISPKNKSTSLASASAPLSIEATPPLTLSGDSPSSSSLDESLVLEETDDPWAASQEVYEITHSQKRQTFSLDFGATSNGNRPKPRSHVEGGGTARSSRSKRGERSCNKRKETYLTPSQREVYRRNDSRSSNSASSRSNDRDTRSKAPPQAPLQPMFESEWSTVTPPSTSNRSMGGRAVRYDPWEASRREMEERRRVVSAGAGPGEEDMYGGW</sequence>
<dbReference type="SMART" id="SM00355">
    <property type="entry name" value="ZnF_C2H2"/>
    <property type="match status" value="3"/>
</dbReference>